<dbReference type="PIRSF" id="PIRSF015034">
    <property type="entry name" value="YacH"/>
    <property type="match status" value="1"/>
</dbReference>
<feature type="domain" description="UVR" evidence="1">
    <location>
        <begin position="130"/>
        <end position="165"/>
    </location>
</feature>
<dbReference type="PANTHER" id="PTHR38430:SF1">
    <property type="entry name" value="PROTEIN-ARGININE KINASE ACTIVATOR PROTEIN"/>
    <property type="match status" value="1"/>
</dbReference>
<keyword evidence="3" id="KW-1185">Reference proteome</keyword>
<name>A0ABU3P121_9FIRM</name>
<evidence type="ECO:0000313" key="2">
    <source>
        <dbReference type="EMBL" id="MDT8902742.1"/>
    </source>
</evidence>
<dbReference type="Pfam" id="PF02151">
    <property type="entry name" value="UVR"/>
    <property type="match status" value="1"/>
</dbReference>
<proteinExistence type="predicted"/>
<dbReference type="SUPFAM" id="SSF46600">
    <property type="entry name" value="C-terminal UvrC-binding domain of UvrB"/>
    <property type="match status" value="1"/>
</dbReference>
<dbReference type="InterPro" id="IPR001943">
    <property type="entry name" value="UVR_dom"/>
</dbReference>
<dbReference type="EMBL" id="JAUOZS010000001">
    <property type="protein sequence ID" value="MDT8902742.1"/>
    <property type="molecule type" value="Genomic_DNA"/>
</dbReference>
<evidence type="ECO:0000259" key="1">
    <source>
        <dbReference type="PROSITE" id="PS50151"/>
    </source>
</evidence>
<dbReference type="Gene3D" id="4.10.860.10">
    <property type="entry name" value="UVR domain"/>
    <property type="match status" value="1"/>
</dbReference>
<comment type="caution">
    <text evidence="2">The sequence shown here is derived from an EMBL/GenBank/DDBJ whole genome shotgun (WGS) entry which is preliminary data.</text>
</comment>
<dbReference type="InterPro" id="IPR036876">
    <property type="entry name" value="UVR_dom_sf"/>
</dbReference>
<organism evidence="2 3">
    <name type="scientific">Anaeroselena agilis</name>
    <dbReference type="NCBI Taxonomy" id="3063788"/>
    <lineage>
        <taxon>Bacteria</taxon>
        <taxon>Bacillati</taxon>
        <taxon>Bacillota</taxon>
        <taxon>Negativicutes</taxon>
        <taxon>Acetonemataceae</taxon>
        <taxon>Anaeroselena</taxon>
    </lineage>
</organism>
<dbReference type="Proteomes" id="UP001254848">
    <property type="component" value="Unassembled WGS sequence"/>
</dbReference>
<evidence type="ECO:0000313" key="3">
    <source>
        <dbReference type="Proteomes" id="UP001254848"/>
    </source>
</evidence>
<dbReference type="InterPro" id="IPR025542">
    <property type="entry name" value="YacH"/>
</dbReference>
<gene>
    <name evidence="2" type="ORF">Q4T40_15970</name>
</gene>
<reference evidence="2 3" key="1">
    <citation type="submission" date="2023-07" db="EMBL/GenBank/DDBJ databases">
        <title>The novel representative of Negativicutes class, Anaeroselena agilis gen. nov. sp. nov.</title>
        <authorList>
            <person name="Prokofeva M.I."/>
            <person name="Elcheninov A.G."/>
            <person name="Klyukina A."/>
            <person name="Kublanov I.V."/>
            <person name="Frolov E.N."/>
            <person name="Podosokorskaya O.A."/>
        </authorList>
    </citation>
    <scope>NUCLEOTIDE SEQUENCE [LARGE SCALE GENOMIC DNA]</scope>
    <source>
        <strain evidence="2 3">4137-cl</strain>
    </source>
</reference>
<dbReference type="PANTHER" id="PTHR38430">
    <property type="entry name" value="PROTEIN-ARGININE KINASE ACTIVATOR PROTEIN"/>
    <property type="match status" value="1"/>
</dbReference>
<dbReference type="RefSeq" id="WP_413781216.1">
    <property type="nucleotide sequence ID" value="NZ_JAUOZS010000001.1"/>
</dbReference>
<dbReference type="PROSITE" id="PS50151">
    <property type="entry name" value="UVR"/>
    <property type="match status" value="1"/>
</dbReference>
<protein>
    <submittedName>
        <fullName evidence="2">UvrB/UvrC motif-containing protein</fullName>
    </submittedName>
</protein>
<sequence>MLCDDCKEKPASVHITKIVNNQKTERHLCDSCAEKAGELSFSTEVNFAFQDFLKGMMGSSFAALPQHKSEAACPSCGLTYGDFGRSGKIGCGECYTVYGDRLEPLLRRIHGTSCHTGKVPRRGGGKLALRQRLRQLKGDLDRHVSREEYEQAARVRDEIKALEGRISAEKG</sequence>
<accession>A0ABU3P121</accession>